<evidence type="ECO:0000313" key="2">
    <source>
        <dbReference type="Proteomes" id="UP001163603"/>
    </source>
</evidence>
<name>A0ACC0ZN09_9ROSI</name>
<dbReference type="EMBL" id="CM047736">
    <property type="protein sequence ID" value="KAJ0054188.1"/>
    <property type="molecule type" value="Genomic_DNA"/>
</dbReference>
<gene>
    <name evidence="1" type="ORF">Pint_02842</name>
</gene>
<reference evidence="2" key="1">
    <citation type="journal article" date="2023" name="G3 (Bethesda)">
        <title>Genome assembly and association tests identify interacting loci associated with vigor, precocity, and sex in interspecific pistachio rootstocks.</title>
        <authorList>
            <person name="Palmer W."/>
            <person name="Jacygrad E."/>
            <person name="Sagayaradj S."/>
            <person name="Cavanaugh K."/>
            <person name="Han R."/>
            <person name="Bertier L."/>
            <person name="Beede B."/>
            <person name="Kafkas S."/>
            <person name="Golino D."/>
            <person name="Preece J."/>
            <person name="Michelmore R."/>
        </authorList>
    </citation>
    <scope>NUCLEOTIDE SEQUENCE [LARGE SCALE GENOMIC DNA]</scope>
</reference>
<sequence length="69" mass="7838">MCYPLSLNKQIIPAYSSRKVPEKAEGISTHYSPLLEKDSQRQCYKLTLASSSSSLRKGRYFPDSFFSLS</sequence>
<keyword evidence="2" id="KW-1185">Reference proteome</keyword>
<comment type="caution">
    <text evidence="1">The sequence shown here is derived from an EMBL/GenBank/DDBJ whole genome shotgun (WGS) entry which is preliminary data.</text>
</comment>
<organism evidence="1 2">
    <name type="scientific">Pistacia integerrima</name>
    <dbReference type="NCBI Taxonomy" id="434235"/>
    <lineage>
        <taxon>Eukaryota</taxon>
        <taxon>Viridiplantae</taxon>
        <taxon>Streptophyta</taxon>
        <taxon>Embryophyta</taxon>
        <taxon>Tracheophyta</taxon>
        <taxon>Spermatophyta</taxon>
        <taxon>Magnoliopsida</taxon>
        <taxon>eudicotyledons</taxon>
        <taxon>Gunneridae</taxon>
        <taxon>Pentapetalae</taxon>
        <taxon>rosids</taxon>
        <taxon>malvids</taxon>
        <taxon>Sapindales</taxon>
        <taxon>Anacardiaceae</taxon>
        <taxon>Pistacia</taxon>
    </lineage>
</organism>
<dbReference type="Proteomes" id="UP001163603">
    <property type="component" value="Chromosome 1"/>
</dbReference>
<proteinExistence type="predicted"/>
<accession>A0ACC0ZN09</accession>
<protein>
    <submittedName>
        <fullName evidence="1">Uncharacterized protein</fullName>
    </submittedName>
</protein>
<evidence type="ECO:0000313" key="1">
    <source>
        <dbReference type="EMBL" id="KAJ0054188.1"/>
    </source>
</evidence>